<dbReference type="InterPro" id="IPR019425">
    <property type="entry name" value="7TM_GPCR_serpentine_rcpt_Srt"/>
</dbReference>
<evidence type="ECO:0000313" key="3">
    <source>
        <dbReference type="Proteomes" id="UP001175271"/>
    </source>
</evidence>
<sequence>MLKQIVLIEYSIAITISIITLLLLTFIFYQKSLFALWKQSVFLSLFLGSISLLAVQNIVLATQWILFGWGLIPNIPENTFFLLIVTHIYLVIRQFHNCVTIGLFAQRIRCLVRPTKTDTKFNYTTLSIVCVFFLIGSTGATCMMVINSAPKGRPVPEGCYSFNCMAPNSAPVRIWSSVFTIFITAIILILGTYLFYLVHKYRTSRKSAFERGANKFALYVFYVRFFCETIPFIIDMLLSNLNMDSFWMFGFLYMAFGIFLPPAYIRIIYIFLSRKKHRQLQCYRVMAQIGIVQLAAAPGSFACGLINILGYDPHGILTLFVLLFSSSVAMEIFLSLVFMTNKKYKNQECYRIMSLIGMIQLLVTPACFMFGFMSVFDVDPYKIGSFTVKLFAASIRLDVLLGFVLALNRLQVMAELKLPSAINKILIVLSFLYGCFSFLAVFSPYCGYRAPPGQYFPKYDYGKPYTWLLTRTNAVILFASCSVTFLVYISVFLFMVKMHFKTKKFSIKHKEGTVLIYAATRFSIDVTLLAMNYIVHIPKTPLIHFIIGQTYMFSSLLLSPILYLAFTHVRYDFCPALRKPNAVSSQLHFERSVIKPPGNLKPTISLRPLDTTFFILQRSMDPMMLTVGIVYIIFALIFSLPYFRIVYIFISQKKYRDLECYRIMIQIGIVQLVAAPTALTLGLMQLLEVDHLGLANFFVSAYAASKSVDLILSLVLAVNRLGVMTNFHRLGLVSKVLIGLGWTYGISYVTVTRTPLCGMYQLPGQYIADFDLAKPYSWLLADIDAYLMVVCIALTLLVYVLIIAYLIRLRNETANLGHVARERSILVFAGVRFVIDMATQLTYYFITLPNSRYSDLSVAVVYLLSSLILSPALYLIFTKSLRSDFINVSFLKRRNVTVSVGTAVSRVTRSDK</sequence>
<feature type="transmembrane region" description="Helical" evidence="1">
    <location>
        <begin position="216"/>
        <end position="234"/>
    </location>
</feature>
<feature type="transmembrane region" description="Helical" evidence="1">
    <location>
        <begin position="785"/>
        <end position="806"/>
    </location>
</feature>
<dbReference type="Proteomes" id="UP001175271">
    <property type="component" value="Unassembled WGS sequence"/>
</dbReference>
<feature type="transmembrane region" description="Helical" evidence="1">
    <location>
        <begin position="285"/>
        <end position="310"/>
    </location>
</feature>
<feature type="transmembrane region" description="Helical" evidence="1">
    <location>
        <begin position="663"/>
        <end position="687"/>
    </location>
</feature>
<feature type="transmembrane region" description="Helical" evidence="1">
    <location>
        <begin position="79"/>
        <end position="105"/>
    </location>
</feature>
<feature type="transmembrane region" description="Helical" evidence="1">
    <location>
        <begin position="388"/>
        <end position="410"/>
    </location>
</feature>
<proteinExistence type="predicted"/>
<feature type="transmembrane region" description="Helical" evidence="1">
    <location>
        <begin position="474"/>
        <end position="496"/>
    </location>
</feature>
<feature type="transmembrane region" description="Helical" evidence="1">
    <location>
        <begin position="352"/>
        <end position="376"/>
    </location>
</feature>
<keyword evidence="1" id="KW-0812">Transmembrane</keyword>
<evidence type="ECO:0008006" key="4">
    <source>
        <dbReference type="Google" id="ProtNLM"/>
    </source>
</evidence>
<dbReference type="EMBL" id="JAUCMV010000001">
    <property type="protein sequence ID" value="KAK0427052.1"/>
    <property type="molecule type" value="Genomic_DNA"/>
</dbReference>
<feature type="transmembrane region" description="Helical" evidence="1">
    <location>
        <begin position="126"/>
        <end position="146"/>
    </location>
</feature>
<name>A0AA39MAH4_9BILA</name>
<accession>A0AA39MAH4</accession>
<reference evidence="2" key="1">
    <citation type="submission" date="2023-06" db="EMBL/GenBank/DDBJ databases">
        <title>Genomic analysis of the entomopathogenic nematode Steinernema hermaphroditum.</title>
        <authorList>
            <person name="Schwarz E.M."/>
            <person name="Heppert J.K."/>
            <person name="Baniya A."/>
            <person name="Schwartz H.T."/>
            <person name="Tan C.-H."/>
            <person name="Antoshechkin I."/>
            <person name="Sternberg P.W."/>
            <person name="Goodrich-Blair H."/>
            <person name="Dillman A.R."/>
        </authorList>
    </citation>
    <scope>NUCLEOTIDE SEQUENCE</scope>
    <source>
        <strain evidence="2">PS9179</strain>
        <tissue evidence="2">Whole animal</tissue>
    </source>
</reference>
<feature type="transmembrane region" description="Helical" evidence="1">
    <location>
        <begin position="41"/>
        <end position="67"/>
    </location>
</feature>
<dbReference type="PANTHER" id="PTHR23021:SF26">
    <property type="entry name" value="SERPENTINE RECEPTOR, CLASS T"/>
    <property type="match status" value="1"/>
</dbReference>
<protein>
    <recommendedName>
        <fullName evidence="4">G protein-coupled receptor</fullName>
    </recommendedName>
</protein>
<feature type="transmembrane region" description="Helical" evidence="1">
    <location>
        <begin position="542"/>
        <end position="566"/>
    </location>
</feature>
<comment type="caution">
    <text evidence="2">The sequence shown here is derived from an EMBL/GenBank/DDBJ whole genome shotgun (WGS) entry which is preliminary data.</text>
</comment>
<keyword evidence="1" id="KW-1133">Transmembrane helix</keyword>
<organism evidence="2 3">
    <name type="scientific">Steinernema hermaphroditum</name>
    <dbReference type="NCBI Taxonomy" id="289476"/>
    <lineage>
        <taxon>Eukaryota</taxon>
        <taxon>Metazoa</taxon>
        <taxon>Ecdysozoa</taxon>
        <taxon>Nematoda</taxon>
        <taxon>Chromadorea</taxon>
        <taxon>Rhabditida</taxon>
        <taxon>Tylenchina</taxon>
        <taxon>Panagrolaimomorpha</taxon>
        <taxon>Strongyloidoidea</taxon>
        <taxon>Steinernematidae</taxon>
        <taxon>Steinernema</taxon>
    </lineage>
</organism>
<keyword evidence="1" id="KW-0472">Membrane</keyword>
<feature type="transmembrane region" description="Helical" evidence="1">
    <location>
        <begin position="246"/>
        <end position="265"/>
    </location>
</feature>
<keyword evidence="3" id="KW-1185">Reference proteome</keyword>
<dbReference type="PANTHER" id="PTHR23021">
    <property type="entry name" value="SERPENTINE RECEPTOR, CLASS T"/>
    <property type="match status" value="1"/>
</dbReference>
<feature type="transmembrane region" description="Helical" evidence="1">
    <location>
        <begin position="174"/>
        <end position="196"/>
    </location>
</feature>
<feature type="transmembrane region" description="Helical" evidence="1">
    <location>
        <begin position="730"/>
        <end position="751"/>
    </location>
</feature>
<evidence type="ECO:0000256" key="1">
    <source>
        <dbReference type="SAM" id="Phobius"/>
    </source>
</evidence>
<feature type="transmembrane region" description="Helical" evidence="1">
    <location>
        <begin position="826"/>
        <end position="846"/>
    </location>
</feature>
<dbReference type="AlphaFoldDB" id="A0AA39MAH4"/>
<feature type="transmembrane region" description="Helical" evidence="1">
    <location>
        <begin position="858"/>
        <end position="877"/>
    </location>
</feature>
<gene>
    <name evidence="2" type="ORF">QR680_010042</name>
</gene>
<feature type="transmembrane region" description="Helical" evidence="1">
    <location>
        <begin position="6"/>
        <end position="29"/>
    </location>
</feature>
<feature type="transmembrane region" description="Helical" evidence="1">
    <location>
        <begin position="316"/>
        <end position="340"/>
    </location>
</feature>
<feature type="transmembrane region" description="Helical" evidence="1">
    <location>
        <begin position="623"/>
        <end position="643"/>
    </location>
</feature>
<feature type="transmembrane region" description="Helical" evidence="1">
    <location>
        <begin position="699"/>
        <end position="718"/>
    </location>
</feature>
<evidence type="ECO:0000313" key="2">
    <source>
        <dbReference type="EMBL" id="KAK0427052.1"/>
    </source>
</evidence>
<feature type="transmembrane region" description="Helical" evidence="1">
    <location>
        <begin position="422"/>
        <end position="442"/>
    </location>
</feature>